<sequence>MARPKSEEKRNTLLSVAIKVFARNGLTASTSSITTEAGMAAGTLFIYFKGKDELLNALYVEIKKDLAEAMLRDHRENSSAEEAMKHVWNNYIDWGIQNPDSLAVLHKLKVWEGLKPEIPEETAKRLCQLQTLTETAIAGGALKDIPYEFMLALFSAQTETVMQFIKQDPDKAELYKERGFELFWTGVNKTDRLQKQ</sequence>
<dbReference type="EMBL" id="JAFLCK010000010">
    <property type="protein sequence ID" value="MBN8660421.1"/>
    <property type="molecule type" value="Genomic_DNA"/>
</dbReference>
<keyword evidence="1 2" id="KW-0238">DNA-binding</keyword>
<name>A0A8J7P8C9_9BACT</name>
<evidence type="ECO:0000256" key="2">
    <source>
        <dbReference type="PROSITE-ProRule" id="PRU00335"/>
    </source>
</evidence>
<evidence type="ECO:0000313" key="5">
    <source>
        <dbReference type="Proteomes" id="UP000664277"/>
    </source>
</evidence>
<dbReference type="InterPro" id="IPR001647">
    <property type="entry name" value="HTH_TetR"/>
</dbReference>
<organism evidence="4 5">
    <name type="scientific">Candidatus Obscuribacter phosphatis</name>
    <dbReference type="NCBI Taxonomy" id="1906157"/>
    <lineage>
        <taxon>Bacteria</taxon>
        <taxon>Bacillati</taxon>
        <taxon>Candidatus Melainabacteria</taxon>
        <taxon>Candidatus Obscuribacterales</taxon>
        <taxon>Candidatus Obscuribacteraceae</taxon>
        <taxon>Candidatus Obscuribacter</taxon>
    </lineage>
</organism>
<dbReference type="InterPro" id="IPR009057">
    <property type="entry name" value="Homeodomain-like_sf"/>
</dbReference>
<dbReference type="PROSITE" id="PS50977">
    <property type="entry name" value="HTH_TETR_2"/>
    <property type="match status" value="1"/>
</dbReference>
<dbReference type="GO" id="GO:0003677">
    <property type="term" value="F:DNA binding"/>
    <property type="evidence" value="ECO:0007669"/>
    <property type="project" value="UniProtKB-UniRule"/>
</dbReference>
<reference evidence="4" key="1">
    <citation type="submission" date="2021-02" db="EMBL/GenBank/DDBJ databases">
        <title>Genome-Resolved Metagenomics of a Microbial Community Performing Photosynthetic Biological Nutrient Removal.</title>
        <authorList>
            <person name="Mcdaniel E.A."/>
        </authorList>
    </citation>
    <scope>NUCLEOTIDE SEQUENCE</scope>
    <source>
        <strain evidence="4">UWPOB_OBS1</strain>
    </source>
</reference>
<dbReference type="Gene3D" id="1.10.357.10">
    <property type="entry name" value="Tetracycline Repressor, domain 2"/>
    <property type="match status" value="1"/>
</dbReference>
<evidence type="ECO:0000256" key="1">
    <source>
        <dbReference type="ARBA" id="ARBA00023125"/>
    </source>
</evidence>
<dbReference type="PANTHER" id="PTHR30055">
    <property type="entry name" value="HTH-TYPE TRANSCRIPTIONAL REGULATOR RUTR"/>
    <property type="match status" value="1"/>
</dbReference>
<dbReference type="PRINTS" id="PR00455">
    <property type="entry name" value="HTHTETR"/>
</dbReference>
<evidence type="ECO:0000259" key="3">
    <source>
        <dbReference type="PROSITE" id="PS50977"/>
    </source>
</evidence>
<dbReference type="PANTHER" id="PTHR30055:SF222">
    <property type="entry name" value="REGULATORY PROTEIN"/>
    <property type="match status" value="1"/>
</dbReference>
<proteinExistence type="predicted"/>
<comment type="caution">
    <text evidence="4">The sequence shown here is derived from an EMBL/GenBank/DDBJ whole genome shotgun (WGS) entry which is preliminary data.</text>
</comment>
<dbReference type="SUPFAM" id="SSF46689">
    <property type="entry name" value="Homeodomain-like"/>
    <property type="match status" value="1"/>
</dbReference>
<protein>
    <submittedName>
        <fullName evidence="4">TetR/AcrR family transcriptional regulator</fullName>
    </submittedName>
</protein>
<feature type="domain" description="HTH tetR-type" evidence="3">
    <location>
        <begin position="7"/>
        <end position="66"/>
    </location>
</feature>
<dbReference type="Proteomes" id="UP000664277">
    <property type="component" value="Unassembled WGS sequence"/>
</dbReference>
<dbReference type="InterPro" id="IPR050109">
    <property type="entry name" value="HTH-type_TetR-like_transc_reg"/>
</dbReference>
<evidence type="ECO:0000313" key="4">
    <source>
        <dbReference type="EMBL" id="MBN8660421.1"/>
    </source>
</evidence>
<dbReference type="Pfam" id="PF00440">
    <property type="entry name" value="TetR_N"/>
    <property type="match status" value="1"/>
</dbReference>
<accession>A0A8J7P8C9</accession>
<gene>
    <name evidence="4" type="ORF">J0M35_08680</name>
</gene>
<dbReference type="AlphaFoldDB" id="A0A8J7P8C9"/>
<dbReference type="GO" id="GO:0006355">
    <property type="term" value="P:regulation of DNA-templated transcription"/>
    <property type="evidence" value="ECO:0007669"/>
    <property type="project" value="UniProtKB-ARBA"/>
</dbReference>
<feature type="DNA-binding region" description="H-T-H motif" evidence="2">
    <location>
        <begin position="29"/>
        <end position="48"/>
    </location>
</feature>